<reference evidence="1" key="2">
    <citation type="submission" date="2022-01" db="EMBL/GenBank/DDBJ databases">
        <authorList>
            <person name="Yamashiro T."/>
            <person name="Shiraishi A."/>
            <person name="Satake H."/>
            <person name="Nakayama K."/>
        </authorList>
    </citation>
    <scope>NUCLEOTIDE SEQUENCE</scope>
</reference>
<sequence length="114" mass="13056">MDNIIQPLVPKTLHTTPPDENYVAPATKSILDDLLEEFRDEILNVAMVDEGAECSPTKDLEELERLFAKDPQCKEAFQTRLVGCYFCDDNELLERLDVARGRVGCWETRECRHA</sequence>
<protein>
    <submittedName>
        <fullName evidence="1">Uncharacterized protein</fullName>
    </submittedName>
</protein>
<keyword evidence="2" id="KW-1185">Reference proteome</keyword>
<gene>
    <name evidence="1" type="ORF">Tco_0678693</name>
</gene>
<proteinExistence type="predicted"/>
<organism evidence="1 2">
    <name type="scientific">Tanacetum coccineum</name>
    <dbReference type="NCBI Taxonomy" id="301880"/>
    <lineage>
        <taxon>Eukaryota</taxon>
        <taxon>Viridiplantae</taxon>
        <taxon>Streptophyta</taxon>
        <taxon>Embryophyta</taxon>
        <taxon>Tracheophyta</taxon>
        <taxon>Spermatophyta</taxon>
        <taxon>Magnoliopsida</taxon>
        <taxon>eudicotyledons</taxon>
        <taxon>Gunneridae</taxon>
        <taxon>Pentapetalae</taxon>
        <taxon>asterids</taxon>
        <taxon>campanulids</taxon>
        <taxon>Asterales</taxon>
        <taxon>Asteraceae</taxon>
        <taxon>Asteroideae</taxon>
        <taxon>Anthemideae</taxon>
        <taxon>Anthemidinae</taxon>
        <taxon>Tanacetum</taxon>
    </lineage>
</organism>
<dbReference type="EMBL" id="BQNB010009481">
    <property type="protein sequence ID" value="GJS64129.1"/>
    <property type="molecule type" value="Genomic_DNA"/>
</dbReference>
<dbReference type="Proteomes" id="UP001151760">
    <property type="component" value="Unassembled WGS sequence"/>
</dbReference>
<reference evidence="1" key="1">
    <citation type="journal article" date="2022" name="Int. J. Mol. Sci.">
        <title>Draft Genome of Tanacetum Coccineum: Genomic Comparison of Closely Related Tanacetum-Family Plants.</title>
        <authorList>
            <person name="Yamashiro T."/>
            <person name="Shiraishi A."/>
            <person name="Nakayama K."/>
            <person name="Satake H."/>
        </authorList>
    </citation>
    <scope>NUCLEOTIDE SEQUENCE</scope>
</reference>
<accession>A0ABQ4XFS8</accession>
<comment type="caution">
    <text evidence="1">The sequence shown here is derived from an EMBL/GenBank/DDBJ whole genome shotgun (WGS) entry which is preliminary data.</text>
</comment>
<evidence type="ECO:0000313" key="2">
    <source>
        <dbReference type="Proteomes" id="UP001151760"/>
    </source>
</evidence>
<evidence type="ECO:0000313" key="1">
    <source>
        <dbReference type="EMBL" id="GJS64129.1"/>
    </source>
</evidence>
<name>A0ABQ4XFS8_9ASTR</name>